<protein>
    <submittedName>
        <fullName evidence="4">Alkylation response protein AidB-like acyl-CoA dehydrogenase</fullName>
    </submittedName>
</protein>
<evidence type="ECO:0000313" key="4">
    <source>
        <dbReference type="EMBL" id="TVZ71207.1"/>
    </source>
</evidence>
<dbReference type="InterPro" id="IPR046373">
    <property type="entry name" value="Acyl-CoA_Oxase/DH_mid-dom_sf"/>
</dbReference>
<reference evidence="4" key="1">
    <citation type="submission" date="2019-06" db="EMBL/GenBank/DDBJ databases">
        <authorList>
            <person name="Deangelis K."/>
            <person name="Huntemann M."/>
            <person name="Clum A."/>
            <person name="Pillay M."/>
            <person name="Palaniappan K."/>
            <person name="Varghese N."/>
            <person name="Mikhailova N."/>
            <person name="Stamatis D."/>
            <person name="Reddy T."/>
            <person name="Daum C."/>
            <person name="Shapiro N."/>
            <person name="Ivanova N."/>
            <person name="Kyrpides N."/>
            <person name="Woyke T."/>
        </authorList>
    </citation>
    <scope>NUCLEOTIDE SEQUENCE [LARGE SCALE GENOMIC DNA]</scope>
    <source>
        <strain evidence="4">128R</strain>
    </source>
</reference>
<dbReference type="PIRSF" id="PIRSF016578">
    <property type="entry name" value="HsaA"/>
    <property type="match status" value="1"/>
</dbReference>
<dbReference type="EMBL" id="VISQ01000001">
    <property type="protein sequence ID" value="TVZ71207.1"/>
    <property type="molecule type" value="Genomic_DNA"/>
</dbReference>
<dbReference type="Pfam" id="PF02771">
    <property type="entry name" value="Acyl-CoA_dh_N"/>
    <property type="match status" value="1"/>
</dbReference>
<dbReference type="InterPro" id="IPR009100">
    <property type="entry name" value="AcylCoA_DH/oxidase_NM_dom_sf"/>
</dbReference>
<dbReference type="InterPro" id="IPR036250">
    <property type="entry name" value="AcylCo_DH-like_C"/>
</dbReference>
<reference evidence="4" key="2">
    <citation type="submission" date="2019-08" db="EMBL/GenBank/DDBJ databases">
        <title>Investigation of anaerobic lignin degradation for improved lignocellulosic biofuels.</title>
        <authorList>
            <person name="Deangelis K.PhD."/>
        </authorList>
    </citation>
    <scope>NUCLEOTIDE SEQUENCE [LARGE SCALE GENOMIC DNA]</scope>
    <source>
        <strain evidence="4">128R</strain>
    </source>
</reference>
<feature type="domain" description="Acyl-CoA dehydrogenase C-terminal" evidence="3">
    <location>
        <begin position="248"/>
        <end position="377"/>
    </location>
</feature>
<dbReference type="Gene3D" id="1.10.540.10">
    <property type="entry name" value="Acyl-CoA dehydrogenase/oxidase, N-terminal domain"/>
    <property type="match status" value="1"/>
</dbReference>
<dbReference type="PANTHER" id="PTHR43884">
    <property type="entry name" value="ACYL-COA DEHYDROGENASE"/>
    <property type="match status" value="1"/>
</dbReference>
<dbReference type="SUPFAM" id="SSF47203">
    <property type="entry name" value="Acyl-CoA dehydrogenase C-terminal domain-like"/>
    <property type="match status" value="1"/>
</dbReference>
<evidence type="ECO:0000259" key="2">
    <source>
        <dbReference type="Pfam" id="PF02771"/>
    </source>
</evidence>
<dbReference type="InterPro" id="IPR013107">
    <property type="entry name" value="Acyl-CoA_DH_C"/>
</dbReference>
<feature type="domain" description="Acyl-CoA dehydrogenase/oxidase N-terminal" evidence="2">
    <location>
        <begin position="32"/>
        <end position="97"/>
    </location>
</feature>
<dbReference type="Pfam" id="PF08028">
    <property type="entry name" value="Acyl-CoA_dh_2"/>
    <property type="match status" value="1"/>
</dbReference>
<dbReference type="PANTHER" id="PTHR43884:SF12">
    <property type="entry name" value="ISOVALERYL-COA DEHYDROGENASE, MITOCHONDRIAL-RELATED"/>
    <property type="match status" value="1"/>
</dbReference>
<gene>
    <name evidence="4" type="ORF">FHU10_3826</name>
</gene>
<dbReference type="InterPro" id="IPR013786">
    <property type="entry name" value="AcylCoA_DH/ox_N"/>
</dbReference>
<dbReference type="InterPro" id="IPR037069">
    <property type="entry name" value="AcylCoA_DH/ox_N_sf"/>
</dbReference>
<dbReference type="Gene3D" id="2.40.110.10">
    <property type="entry name" value="Butyryl-CoA Dehydrogenase, subunit A, domain 2"/>
    <property type="match status" value="1"/>
</dbReference>
<dbReference type="Gene3D" id="1.20.140.10">
    <property type="entry name" value="Butyryl-CoA Dehydrogenase, subunit A, domain 3"/>
    <property type="match status" value="1"/>
</dbReference>
<comment type="caution">
    <text evidence="4">The sequence shown here is derived from an EMBL/GenBank/DDBJ whole genome shotgun (WGS) entry which is preliminary data.</text>
</comment>
<keyword evidence="1" id="KW-0560">Oxidoreductase</keyword>
<dbReference type="SUPFAM" id="SSF56645">
    <property type="entry name" value="Acyl-CoA dehydrogenase NM domain-like"/>
    <property type="match status" value="1"/>
</dbReference>
<proteinExistence type="predicted"/>
<sequence>MNVTHTGTQSASKIPSTADDILERARRIVPLLREHSASIEEKRCLPNAVVDLLRDSGVFRAAMPKNWGGPELTSVQQTQLVEILATGDVSAAWCAMIGMDSGIYSGFFPEEIARQIYPSLDMANSGWIHPHGRADRVAGGFNVSGQWRFASGVTHCDVLVAGCLVYKDGVLEPDALTGEAKQWRVMVATPADFQINDTWFTTGLAGSGSLDYSVMQLFVPDERSFSFSRPYKQGPLHSSPDAILRKMSGVPLGMARACLDYVRSQVAERIDRETGIPWVNDVRVQSAIALAEMELAAARSSVYSSLDMQWQKLANREDFSLDDRVLTALARYNAFRTGRNIVQTLYDLMGGSSIYKRSPMDGWLRDSTTMCQHAVAQNAILQLAGKVLVGGQSTSPFF</sequence>
<accession>A0A542BRQ0</accession>
<dbReference type="GO" id="GO:0003995">
    <property type="term" value="F:acyl-CoA dehydrogenase activity"/>
    <property type="evidence" value="ECO:0007669"/>
    <property type="project" value="TreeGrafter"/>
</dbReference>
<dbReference type="OrthoDB" id="7316074at2"/>
<evidence type="ECO:0000259" key="3">
    <source>
        <dbReference type="Pfam" id="PF08028"/>
    </source>
</evidence>
<evidence type="ECO:0000256" key="1">
    <source>
        <dbReference type="ARBA" id="ARBA00023002"/>
    </source>
</evidence>
<organism evidence="4">
    <name type="scientific">Serratia fonticola</name>
    <dbReference type="NCBI Taxonomy" id="47917"/>
    <lineage>
        <taxon>Bacteria</taxon>
        <taxon>Pseudomonadati</taxon>
        <taxon>Pseudomonadota</taxon>
        <taxon>Gammaproteobacteria</taxon>
        <taxon>Enterobacterales</taxon>
        <taxon>Yersiniaceae</taxon>
        <taxon>Serratia</taxon>
    </lineage>
</organism>
<dbReference type="GO" id="GO:0050660">
    <property type="term" value="F:flavin adenine dinucleotide binding"/>
    <property type="evidence" value="ECO:0007669"/>
    <property type="project" value="InterPro"/>
</dbReference>
<name>A0A542BRQ0_SERFO</name>
<dbReference type="AlphaFoldDB" id="A0A542BRQ0"/>